<keyword evidence="2" id="KW-0238">DNA-binding</keyword>
<dbReference type="SUPFAM" id="SSF55781">
    <property type="entry name" value="GAF domain-like"/>
    <property type="match status" value="1"/>
</dbReference>
<dbReference type="RefSeq" id="WP_121523548.1">
    <property type="nucleotide sequence ID" value="NZ_RCHR01000004.1"/>
</dbReference>
<dbReference type="AlphaFoldDB" id="A0A498DCB6"/>
<evidence type="ECO:0000256" key="2">
    <source>
        <dbReference type="ARBA" id="ARBA00023125"/>
    </source>
</evidence>
<evidence type="ECO:0000259" key="4">
    <source>
        <dbReference type="PROSITE" id="PS51077"/>
    </source>
</evidence>
<dbReference type="EMBL" id="RCHR01000004">
    <property type="protein sequence ID" value="RLL43771.1"/>
    <property type="molecule type" value="Genomic_DNA"/>
</dbReference>
<dbReference type="InterPro" id="IPR005471">
    <property type="entry name" value="Tscrpt_reg_IclR_N"/>
</dbReference>
<dbReference type="InterPro" id="IPR029016">
    <property type="entry name" value="GAF-like_dom_sf"/>
</dbReference>
<dbReference type="Proteomes" id="UP000270219">
    <property type="component" value="Unassembled WGS sequence"/>
</dbReference>
<evidence type="ECO:0000259" key="5">
    <source>
        <dbReference type="PROSITE" id="PS51078"/>
    </source>
</evidence>
<dbReference type="GO" id="GO:0045892">
    <property type="term" value="P:negative regulation of DNA-templated transcription"/>
    <property type="evidence" value="ECO:0007669"/>
    <property type="project" value="TreeGrafter"/>
</dbReference>
<accession>A0A498DCB6</accession>
<comment type="caution">
    <text evidence="6">The sequence shown here is derived from an EMBL/GenBank/DDBJ whole genome shotgun (WGS) entry which is preliminary data.</text>
</comment>
<dbReference type="GO" id="GO:0003677">
    <property type="term" value="F:DNA binding"/>
    <property type="evidence" value="ECO:0007669"/>
    <property type="project" value="UniProtKB-KW"/>
</dbReference>
<evidence type="ECO:0000313" key="7">
    <source>
        <dbReference type="Proteomes" id="UP000270219"/>
    </source>
</evidence>
<dbReference type="PROSITE" id="PS51077">
    <property type="entry name" value="HTH_ICLR"/>
    <property type="match status" value="1"/>
</dbReference>
<dbReference type="InterPro" id="IPR036390">
    <property type="entry name" value="WH_DNA-bd_sf"/>
</dbReference>
<dbReference type="InterPro" id="IPR036388">
    <property type="entry name" value="WH-like_DNA-bd_sf"/>
</dbReference>
<keyword evidence="3" id="KW-0804">Transcription</keyword>
<dbReference type="PROSITE" id="PS51078">
    <property type="entry name" value="ICLR_ED"/>
    <property type="match status" value="1"/>
</dbReference>
<reference evidence="6 7" key="1">
    <citation type="submission" date="2018-10" db="EMBL/GenBank/DDBJ databases">
        <title>Oceanobacillus sp. YLB-02 draft genome.</title>
        <authorList>
            <person name="Yu L."/>
        </authorList>
    </citation>
    <scope>NUCLEOTIDE SEQUENCE [LARGE SCALE GENOMIC DNA]</scope>
    <source>
        <strain evidence="6 7">YLB-02</strain>
    </source>
</reference>
<sequence length="271" mass="30678">MDEKYIIHKVNTVNEKYIIHTVKNAMQLLQLFTVNSPEWSLTELAKEKSLNISHTKRLLSTLTEYGYLEKNPVSKKYRLGLTIVRLSGVLTTTMEIHKEARPILMKLAEKYDENVHIGVLEETNVLYLDKFESLHSSRLASHVGKRNPAYCTGCGKVLLAYKPEPVQQELLKKIKDQGFEQFASKTVQTIDELKNDLNMIVQKGYAQSTDELSDGFTSIAVPIFDYSEEVIAAISITGRNNKISFSIHLNDLLHCSNLISEKLGYIKGVEG</sequence>
<feature type="domain" description="HTH iclR-type" evidence="4">
    <location>
        <begin position="19"/>
        <end position="81"/>
    </location>
</feature>
<dbReference type="PANTHER" id="PTHR30136">
    <property type="entry name" value="HELIX-TURN-HELIX TRANSCRIPTIONAL REGULATOR, ICLR FAMILY"/>
    <property type="match status" value="1"/>
</dbReference>
<evidence type="ECO:0000256" key="1">
    <source>
        <dbReference type="ARBA" id="ARBA00023015"/>
    </source>
</evidence>
<dbReference type="InterPro" id="IPR014757">
    <property type="entry name" value="Tscrpt_reg_IclR_C"/>
</dbReference>
<dbReference type="SMART" id="SM00346">
    <property type="entry name" value="HTH_ICLR"/>
    <property type="match status" value="1"/>
</dbReference>
<evidence type="ECO:0000256" key="3">
    <source>
        <dbReference type="ARBA" id="ARBA00023163"/>
    </source>
</evidence>
<dbReference type="Gene3D" id="3.30.450.40">
    <property type="match status" value="1"/>
</dbReference>
<proteinExistence type="predicted"/>
<dbReference type="GO" id="GO:0003700">
    <property type="term" value="F:DNA-binding transcription factor activity"/>
    <property type="evidence" value="ECO:0007669"/>
    <property type="project" value="TreeGrafter"/>
</dbReference>
<feature type="domain" description="IclR-ED" evidence="5">
    <location>
        <begin position="82"/>
        <end position="265"/>
    </location>
</feature>
<dbReference type="OrthoDB" id="9791752at2"/>
<keyword evidence="1" id="KW-0805">Transcription regulation</keyword>
<dbReference type="Pfam" id="PF09339">
    <property type="entry name" value="HTH_IclR"/>
    <property type="match status" value="1"/>
</dbReference>
<dbReference type="Pfam" id="PF01614">
    <property type="entry name" value="IclR_C"/>
    <property type="match status" value="1"/>
</dbReference>
<evidence type="ECO:0000313" key="6">
    <source>
        <dbReference type="EMBL" id="RLL43771.1"/>
    </source>
</evidence>
<dbReference type="SUPFAM" id="SSF46785">
    <property type="entry name" value="Winged helix' DNA-binding domain"/>
    <property type="match status" value="1"/>
</dbReference>
<organism evidence="6 7">
    <name type="scientific">Oceanobacillus piezotolerans</name>
    <dbReference type="NCBI Taxonomy" id="2448030"/>
    <lineage>
        <taxon>Bacteria</taxon>
        <taxon>Bacillati</taxon>
        <taxon>Bacillota</taxon>
        <taxon>Bacilli</taxon>
        <taxon>Bacillales</taxon>
        <taxon>Bacillaceae</taxon>
        <taxon>Oceanobacillus</taxon>
    </lineage>
</organism>
<name>A0A498DCB6_9BACI</name>
<keyword evidence="7" id="KW-1185">Reference proteome</keyword>
<protein>
    <submittedName>
        <fullName evidence="6">IclR family transcriptional regulator</fullName>
    </submittedName>
</protein>
<dbReference type="PANTHER" id="PTHR30136:SF35">
    <property type="entry name" value="HTH-TYPE TRANSCRIPTIONAL REGULATOR RV1719"/>
    <property type="match status" value="1"/>
</dbReference>
<gene>
    <name evidence="6" type="ORF">D8M04_12715</name>
</gene>
<dbReference type="InterPro" id="IPR050707">
    <property type="entry name" value="HTH_MetabolicPath_Reg"/>
</dbReference>
<dbReference type="Gene3D" id="1.10.10.10">
    <property type="entry name" value="Winged helix-like DNA-binding domain superfamily/Winged helix DNA-binding domain"/>
    <property type="match status" value="1"/>
</dbReference>